<sequence>MEMFQVTPQYLPHLLGEPDYWAPGSFARSDPDGHPKSLGRHCKERSLASLLTSPEFFCQHPRWHLNTHDIPLSVYMTHNAAHRDTAYLIVCNVAHLKRNAILRRIVEAIDCTSTSTDPDPFMLHTLIAHEIFTEAKSTITPLRRRLYDQLDMVDKYAQNPSQKDRQKGELEDMTIQLHVISQDIDSKTASADMTIMIVRRLETAHQRYRQRKYPDSLCNEVEQTADALQYLAESIESQRRWVISYKARKDIVMNLVFHLVTQQDAATSATIAREAKADGNSMKVIAALTMVFLPGTFLSSVFGMSVMEEEKRWWLYVALTLPLTVFIIALWWLWQSSSGFLHHCWKSIFSSKRPSARAKSTPDEAIEV</sequence>
<evidence type="ECO:0000256" key="5">
    <source>
        <dbReference type="SAM" id="Phobius"/>
    </source>
</evidence>
<keyword evidence="2 5" id="KW-0812">Transmembrane</keyword>
<dbReference type="STRING" id="1157616.A0A1Z5T0C3"/>
<dbReference type="GO" id="GO:0050897">
    <property type="term" value="F:cobalt ion binding"/>
    <property type="evidence" value="ECO:0007669"/>
    <property type="project" value="TreeGrafter"/>
</dbReference>
<dbReference type="OrthoDB" id="2830640at2759"/>
<dbReference type="InterPro" id="IPR045863">
    <property type="entry name" value="CorA_TM1_TM2"/>
</dbReference>
<reference evidence="6 7" key="1">
    <citation type="submission" date="2017-01" db="EMBL/GenBank/DDBJ databases">
        <title>The recent genome duplication of the halophilic yeast Hortaea werneckii: insights from long-read sequencing.</title>
        <authorList>
            <person name="Sinha S."/>
            <person name="Flibotte S."/>
            <person name="Neira M."/>
            <person name="Lenassi M."/>
            <person name="Gostincar C."/>
            <person name="Stajich J.E."/>
            <person name="Nislow C.E."/>
        </authorList>
    </citation>
    <scope>NUCLEOTIDE SEQUENCE [LARGE SCALE GENOMIC DNA]</scope>
    <source>
        <strain evidence="6 7">EXF-2000</strain>
    </source>
</reference>
<evidence type="ECO:0000313" key="7">
    <source>
        <dbReference type="Proteomes" id="UP000194280"/>
    </source>
</evidence>
<proteinExistence type="predicted"/>
<evidence type="ECO:0000256" key="2">
    <source>
        <dbReference type="ARBA" id="ARBA00022692"/>
    </source>
</evidence>
<keyword evidence="3 5" id="KW-1133">Transmembrane helix</keyword>
<dbReference type="InterPro" id="IPR002523">
    <property type="entry name" value="MgTranspt_CorA/ZnTranspt_ZntB"/>
</dbReference>
<dbReference type="Proteomes" id="UP000194280">
    <property type="component" value="Unassembled WGS sequence"/>
</dbReference>
<evidence type="ECO:0008006" key="8">
    <source>
        <dbReference type="Google" id="ProtNLM"/>
    </source>
</evidence>
<dbReference type="Pfam" id="PF01544">
    <property type="entry name" value="CorA"/>
    <property type="match status" value="1"/>
</dbReference>
<dbReference type="PANTHER" id="PTHR46494">
    <property type="entry name" value="CORA FAMILY METAL ION TRANSPORTER (EUROFUNG)"/>
    <property type="match status" value="1"/>
</dbReference>
<protein>
    <recommendedName>
        <fullName evidence="8">Magnesium transporter</fullName>
    </recommendedName>
</protein>
<keyword evidence="7" id="KW-1185">Reference proteome</keyword>
<gene>
    <name evidence="6" type="ORF">BTJ68_09592</name>
</gene>
<dbReference type="Gene3D" id="1.20.58.340">
    <property type="entry name" value="Magnesium transport protein CorA, transmembrane region"/>
    <property type="match status" value="1"/>
</dbReference>
<dbReference type="GO" id="GO:0000287">
    <property type="term" value="F:magnesium ion binding"/>
    <property type="evidence" value="ECO:0007669"/>
    <property type="project" value="TreeGrafter"/>
</dbReference>
<feature type="transmembrane region" description="Helical" evidence="5">
    <location>
        <begin position="284"/>
        <end position="307"/>
    </location>
</feature>
<feature type="transmembrane region" description="Helical" evidence="5">
    <location>
        <begin position="313"/>
        <end position="334"/>
    </location>
</feature>
<evidence type="ECO:0000256" key="4">
    <source>
        <dbReference type="ARBA" id="ARBA00023136"/>
    </source>
</evidence>
<organism evidence="6 7">
    <name type="scientific">Hortaea werneckii EXF-2000</name>
    <dbReference type="NCBI Taxonomy" id="1157616"/>
    <lineage>
        <taxon>Eukaryota</taxon>
        <taxon>Fungi</taxon>
        <taxon>Dikarya</taxon>
        <taxon>Ascomycota</taxon>
        <taxon>Pezizomycotina</taxon>
        <taxon>Dothideomycetes</taxon>
        <taxon>Dothideomycetidae</taxon>
        <taxon>Mycosphaerellales</taxon>
        <taxon>Teratosphaeriaceae</taxon>
        <taxon>Hortaea</taxon>
    </lineage>
</organism>
<dbReference type="GO" id="GO:0015087">
    <property type="term" value="F:cobalt ion transmembrane transporter activity"/>
    <property type="evidence" value="ECO:0007669"/>
    <property type="project" value="TreeGrafter"/>
</dbReference>
<comment type="caution">
    <text evidence="6">The sequence shown here is derived from an EMBL/GenBank/DDBJ whole genome shotgun (WGS) entry which is preliminary data.</text>
</comment>
<dbReference type="AlphaFoldDB" id="A0A1Z5T0C3"/>
<evidence type="ECO:0000313" key="6">
    <source>
        <dbReference type="EMBL" id="OTA28003.1"/>
    </source>
</evidence>
<dbReference type="EMBL" id="MUNK01000167">
    <property type="protein sequence ID" value="OTA28003.1"/>
    <property type="molecule type" value="Genomic_DNA"/>
</dbReference>
<name>A0A1Z5T0C3_HORWE</name>
<dbReference type="InParanoid" id="A0A1Z5T0C3"/>
<accession>A0A1Z5T0C3</accession>
<evidence type="ECO:0000256" key="3">
    <source>
        <dbReference type="ARBA" id="ARBA00022989"/>
    </source>
</evidence>
<dbReference type="GO" id="GO:0005886">
    <property type="term" value="C:plasma membrane"/>
    <property type="evidence" value="ECO:0007669"/>
    <property type="project" value="UniProtKB-SubCell"/>
</dbReference>
<dbReference type="PANTHER" id="PTHR46494:SF1">
    <property type="entry name" value="CORA FAMILY METAL ION TRANSPORTER (EUROFUNG)"/>
    <property type="match status" value="1"/>
</dbReference>
<dbReference type="GO" id="GO:0015095">
    <property type="term" value="F:magnesium ion transmembrane transporter activity"/>
    <property type="evidence" value="ECO:0007669"/>
    <property type="project" value="TreeGrafter"/>
</dbReference>
<keyword evidence="4 5" id="KW-0472">Membrane</keyword>
<comment type="subcellular location">
    <subcellularLocation>
        <location evidence="1">Cell membrane</location>
        <topology evidence="1">Multi-pass membrane protein</topology>
    </subcellularLocation>
</comment>
<dbReference type="SUPFAM" id="SSF144083">
    <property type="entry name" value="Magnesium transport protein CorA, transmembrane region"/>
    <property type="match status" value="1"/>
</dbReference>
<dbReference type="VEuPathDB" id="FungiDB:BTJ68_09592"/>
<evidence type="ECO:0000256" key="1">
    <source>
        <dbReference type="ARBA" id="ARBA00004651"/>
    </source>
</evidence>